<keyword evidence="2" id="KW-1185">Reference proteome</keyword>
<protein>
    <submittedName>
        <fullName evidence="1">Uncharacterized protein</fullName>
    </submittedName>
</protein>
<dbReference type="SUPFAM" id="SSF52317">
    <property type="entry name" value="Class I glutamine amidotransferase-like"/>
    <property type="match status" value="1"/>
</dbReference>
<sequence>MFVNGVVFSLCNGRDCSTLTAWQWANHGVWPGICLGEQALGHALTGTPFRHVEELNRYLQLPPGADDSAYERRRDSRAVIPGRRVGVRTTHYVTWHTRLGGLHRQCGYHRHSHLTSRTPAGRAIMAVEKEANISVWLQQLSAVRCVHVAFMIVPC</sequence>
<gene>
    <name evidence="1" type="ORF">EJ06DRAFT_60375</name>
</gene>
<evidence type="ECO:0000313" key="1">
    <source>
        <dbReference type="EMBL" id="KAF2399628.1"/>
    </source>
</evidence>
<reference evidence="1" key="1">
    <citation type="journal article" date="2020" name="Stud. Mycol.">
        <title>101 Dothideomycetes genomes: a test case for predicting lifestyles and emergence of pathogens.</title>
        <authorList>
            <person name="Haridas S."/>
            <person name="Albert R."/>
            <person name="Binder M."/>
            <person name="Bloem J."/>
            <person name="Labutti K."/>
            <person name="Salamov A."/>
            <person name="Andreopoulos B."/>
            <person name="Baker S."/>
            <person name="Barry K."/>
            <person name="Bills G."/>
            <person name="Bluhm B."/>
            <person name="Cannon C."/>
            <person name="Castanera R."/>
            <person name="Culley D."/>
            <person name="Daum C."/>
            <person name="Ezra D."/>
            <person name="Gonzalez J."/>
            <person name="Henrissat B."/>
            <person name="Kuo A."/>
            <person name="Liang C."/>
            <person name="Lipzen A."/>
            <person name="Lutzoni F."/>
            <person name="Magnuson J."/>
            <person name="Mondo S."/>
            <person name="Nolan M."/>
            <person name="Ohm R."/>
            <person name="Pangilinan J."/>
            <person name="Park H.-J."/>
            <person name="Ramirez L."/>
            <person name="Alfaro M."/>
            <person name="Sun H."/>
            <person name="Tritt A."/>
            <person name="Yoshinaga Y."/>
            <person name="Zwiers L.-H."/>
            <person name="Turgeon B."/>
            <person name="Goodwin S."/>
            <person name="Spatafora J."/>
            <person name="Crous P."/>
            <person name="Grigoriev I."/>
        </authorList>
    </citation>
    <scope>NUCLEOTIDE SEQUENCE</scope>
    <source>
        <strain evidence="1">CBS 262.69</strain>
    </source>
</reference>
<accession>A0A6G1HU92</accession>
<name>A0A6G1HU92_9PEZI</name>
<dbReference type="EMBL" id="ML996697">
    <property type="protein sequence ID" value="KAF2399628.1"/>
    <property type="molecule type" value="Genomic_DNA"/>
</dbReference>
<dbReference type="AlphaFoldDB" id="A0A6G1HU92"/>
<dbReference type="InterPro" id="IPR029062">
    <property type="entry name" value="Class_I_gatase-like"/>
</dbReference>
<evidence type="ECO:0000313" key="2">
    <source>
        <dbReference type="Proteomes" id="UP000799640"/>
    </source>
</evidence>
<dbReference type="Proteomes" id="UP000799640">
    <property type="component" value="Unassembled WGS sequence"/>
</dbReference>
<proteinExistence type="predicted"/>
<organism evidence="1 2">
    <name type="scientific">Trichodelitschia bisporula</name>
    <dbReference type="NCBI Taxonomy" id="703511"/>
    <lineage>
        <taxon>Eukaryota</taxon>
        <taxon>Fungi</taxon>
        <taxon>Dikarya</taxon>
        <taxon>Ascomycota</taxon>
        <taxon>Pezizomycotina</taxon>
        <taxon>Dothideomycetes</taxon>
        <taxon>Dothideomycetes incertae sedis</taxon>
        <taxon>Phaeotrichales</taxon>
        <taxon>Phaeotrichaceae</taxon>
        <taxon>Trichodelitschia</taxon>
    </lineage>
</organism>